<feature type="binding site" evidence="15">
    <location>
        <position position="1185"/>
    </location>
    <ligand>
        <name>Mg(2+)</name>
        <dbReference type="ChEBI" id="CHEBI:18420"/>
    </ligand>
</feature>
<evidence type="ECO:0000256" key="6">
    <source>
        <dbReference type="ARBA" id="ARBA00022806"/>
    </source>
</evidence>
<dbReference type="GO" id="GO:0005524">
    <property type="term" value="F:ATP binding"/>
    <property type="evidence" value="ECO:0007669"/>
    <property type="project" value="UniProtKB-UniRule"/>
</dbReference>
<feature type="domain" description="UvrD-like helicase C-terminal" evidence="18">
    <location>
        <begin position="551"/>
        <end position="820"/>
    </location>
</feature>
<dbReference type="SUPFAM" id="SSF52980">
    <property type="entry name" value="Restriction endonuclease-like"/>
    <property type="match status" value="1"/>
</dbReference>
<dbReference type="SUPFAM" id="SSF52540">
    <property type="entry name" value="P-loop containing nucleoside triphosphate hydrolases"/>
    <property type="match status" value="1"/>
</dbReference>
<comment type="cofactor">
    <cofactor evidence="15">
        <name>Mg(2+)</name>
        <dbReference type="ChEBI" id="CHEBI:18420"/>
    </cofactor>
    <text evidence="15">Binds 1 Mg(2+) ion per subunit.</text>
</comment>
<evidence type="ECO:0000313" key="19">
    <source>
        <dbReference type="EMBL" id="OPH34394.1"/>
    </source>
</evidence>
<evidence type="ECO:0000256" key="16">
    <source>
        <dbReference type="PROSITE-ProRule" id="PRU00560"/>
    </source>
</evidence>
<evidence type="ECO:0000256" key="2">
    <source>
        <dbReference type="ARBA" id="ARBA00022723"/>
    </source>
</evidence>
<evidence type="ECO:0000256" key="15">
    <source>
        <dbReference type="HAMAP-Rule" id="MF_01485"/>
    </source>
</evidence>
<keyword evidence="11 15" id="KW-0234">DNA repair</keyword>
<organism evidence="19 20">
    <name type="scientific">Moraxella lacunata</name>
    <dbReference type="NCBI Taxonomy" id="477"/>
    <lineage>
        <taxon>Bacteria</taxon>
        <taxon>Pseudomonadati</taxon>
        <taxon>Pseudomonadota</taxon>
        <taxon>Gammaproteobacteria</taxon>
        <taxon>Moraxellales</taxon>
        <taxon>Moraxellaceae</taxon>
        <taxon>Moraxella</taxon>
    </lineage>
</organism>
<feature type="binding site" evidence="16">
    <location>
        <begin position="22"/>
        <end position="29"/>
    </location>
    <ligand>
        <name>ATP</name>
        <dbReference type="ChEBI" id="CHEBI:30616"/>
    </ligand>
</feature>
<evidence type="ECO:0000256" key="1">
    <source>
        <dbReference type="ARBA" id="ARBA00022722"/>
    </source>
</evidence>
<keyword evidence="1 15" id="KW-0540">Nuclease</keyword>
<sequence length="1293" mass="148521">MTTQSHIPAIACTLSNGYLIEASAGTGKTWTLTGIILRLLIEKKYAPERIIATTFTRASASEMQERIQARISSFYRYVSWLNGQKAAHAHWFYHAQDMDGDTVRDINETWGQIVEQAGVAGIADHDDPINEHLIKQLITDSDPNALTLAIRRCSLLLATLDKLFVGTLDSLAQKWLKEFADQIGYQMNTELSTSSNELTHAFIHDALRREHVRVAQLPLYALIDKAVFSDIGSAHQAVTVALNFYDAPIDTMASVDDYLAMLDKRLMSVFEVISVFEPFYELDYMLAFGFKNVGTAIKEFGRLKNIMEMIKIHHLDFVNHISDEDKSFLDKLEDIKKETNFKKGFEDNKQAFLALPLDKLFIIRETVTAIKEIADYYKSYLYQTIAKDVRVLLKSTLERQHKSTFTFQMVRLIEALEHSPELARHIRHHYPVALIDESQDINGLQKRLIELVYLDYFKERRDKGKSSTGFLLLVGDPKQAIYRFRGGDVANYNSIKHYGQTDILPPLLNSELTLTTNRRSNGELIDSLNHWFAHQDIAHNPAYLGDGIYYQSITAHKEQSLLSWQYLNKSALPDYLGHKPLTLLYLPYKKDDDNKKLDKYQYIAHHINSLLQGGHTLDDKKIKPDDIAVLARTKKDLAQLKKQLDKLGIPSISPNDINVFTTESAKDLYALLTAMISQEREILGRLFITQLFGYELREVTDLLNDEQVAQSVVFYLKECHQRFLKYGIASALTYALLHHPLSDDNLWQTSAKAGERYLADLWQLTELIGREYTHQDNNEIKLMNWLADKMTGQDDNEDYQRIILPSESGVNLMTIHKSKGLEFPIVYVMNLDDPATSKNQKDMFYAYSDERYNRRISPIKDKVADNEIISNYYKTKQNQELLDERLRVGYVALTRASEQTFVVGQDLYNAGQIDERPLFLWFDCKQKDIILPERLTQQPTKKVDVINLAKSKQLITDNHQGDDVVLTPIHYQPWQEVFAKAYFYGASKTSATALMSVFNKPSVMDDDNAIDDEITIIPQMATPMDDIIPYPENDIRPLFEKGVNAGTFLHHLLQFIDPNDKNNISSRIDDEIRQLNFAHAYHSTHGDISHEQNDELANQAVLNHHQALIEWLYDISHIPFLSSKVSLSALAPNRLAKEMSFTLRLTESFNINELNEIFKTHSDKEIILTEQNPSAYYKYLNGEMDLVYEHQGKFYVVDYKSNFIGESLSHYRRESLESAMNKAGYWLQACVYQVALHRLLKLRIKDYVGCEEQYLGAVEFVFLRGVDKHDPALGHIAWQVPLPLIYALDKLFG</sequence>
<dbReference type="RefSeq" id="WP_062498908.1">
    <property type="nucleotide sequence ID" value="NZ_MXAN01000084.1"/>
</dbReference>
<evidence type="ECO:0000256" key="4">
    <source>
        <dbReference type="ARBA" id="ARBA00022763"/>
    </source>
</evidence>
<dbReference type="GO" id="GO:0043138">
    <property type="term" value="F:3'-5' DNA helicase activity"/>
    <property type="evidence" value="ECO:0007669"/>
    <property type="project" value="UniProtKB-UniRule"/>
</dbReference>
<dbReference type="CDD" id="cd22352">
    <property type="entry name" value="RecB_C-like"/>
    <property type="match status" value="1"/>
</dbReference>
<comment type="catalytic activity">
    <reaction evidence="15">
        <text>Exonucleolytic cleavage (in the presence of ATP) in either 5'- to 3'- or 3'- to 5'-direction to yield 5'-phosphooligonucleotides.</text>
        <dbReference type="EC" id="3.1.11.5"/>
    </reaction>
</comment>
<dbReference type="PROSITE" id="PS51198">
    <property type="entry name" value="UVRD_HELICASE_ATP_BIND"/>
    <property type="match status" value="1"/>
</dbReference>
<proteinExistence type="inferred from homology"/>
<dbReference type="Proteomes" id="UP000191025">
    <property type="component" value="Unassembled WGS sequence"/>
</dbReference>
<dbReference type="EC" id="3.1.11.5" evidence="15"/>
<keyword evidence="8 15" id="KW-0067">ATP-binding</keyword>
<comment type="subunit">
    <text evidence="15">Heterotrimer of RecB, RecC and RecD. All subunits contribute to DNA-binding. Interacts with RecA.</text>
</comment>
<gene>
    <name evidence="15" type="primary">recB</name>
    <name evidence="19" type="ORF">B5J94_11430</name>
</gene>
<dbReference type="Gene3D" id="1.10.486.10">
    <property type="entry name" value="PCRA, domain 4"/>
    <property type="match status" value="1"/>
</dbReference>
<comment type="catalytic activity">
    <reaction evidence="13 15">
        <text>Couples ATP hydrolysis with the unwinding of duplex DNA by translocating in the 3'-5' direction.</text>
        <dbReference type="EC" id="5.6.2.4"/>
    </reaction>
</comment>
<comment type="caution">
    <text evidence="19">The sequence shown here is derived from an EMBL/GenBank/DDBJ whole genome shotgun (WGS) entry which is preliminary data.</text>
</comment>
<comment type="function">
    <text evidence="15">A helicase/nuclease that prepares dsDNA breaks (DSB) for recombinational DNA repair. Binds to DSBs and unwinds DNA via a highly rapid and processive ATP-dependent bidirectional helicase activity. Unwinds dsDNA until it encounters a Chi (crossover hotspot instigator) sequence from the 3' direction. Cuts ssDNA a few nucleotides 3' to the Chi site. The properties and activities of the enzyme are changed at Chi. The Chi-altered holoenzyme produces a long 3'-ssDNA overhang and facilitates RecA-binding to the ssDNA for homologous DNA recombination and repair. Holoenzyme degrades any linearized DNA that is unable to undergo homologous recombination. In the holoenzyme this subunit contributes ATPase, 3'-5' helicase, exonuclease activity and loads RecA onto ssDNA.</text>
</comment>
<keyword evidence="6 15" id="KW-0347">Helicase</keyword>
<dbReference type="InterPro" id="IPR014016">
    <property type="entry name" value="UvrD-like_ATP-bd"/>
</dbReference>
<keyword evidence="5 15" id="KW-0378">Hydrolase</keyword>
<dbReference type="Pfam" id="PF13361">
    <property type="entry name" value="UvrD_C"/>
    <property type="match status" value="1"/>
</dbReference>
<keyword evidence="4 15" id="KW-0227">DNA damage</keyword>
<evidence type="ECO:0000256" key="14">
    <source>
        <dbReference type="ARBA" id="ARBA00048988"/>
    </source>
</evidence>
<dbReference type="InterPro" id="IPR014017">
    <property type="entry name" value="DNA_helicase_UvrD-like_C"/>
</dbReference>
<evidence type="ECO:0000256" key="3">
    <source>
        <dbReference type="ARBA" id="ARBA00022741"/>
    </source>
</evidence>
<dbReference type="GO" id="GO:0003677">
    <property type="term" value="F:DNA binding"/>
    <property type="evidence" value="ECO:0007669"/>
    <property type="project" value="UniProtKB-UniRule"/>
</dbReference>
<dbReference type="GO" id="GO:0000724">
    <property type="term" value="P:double-strand break repair via homologous recombination"/>
    <property type="evidence" value="ECO:0007669"/>
    <property type="project" value="UniProtKB-UniRule"/>
</dbReference>
<keyword evidence="10 15" id="KW-0238">DNA-binding</keyword>
<evidence type="ECO:0000256" key="5">
    <source>
        <dbReference type="ARBA" id="ARBA00022801"/>
    </source>
</evidence>
<dbReference type="InterPro" id="IPR011604">
    <property type="entry name" value="PDDEXK-like_dom_sf"/>
</dbReference>
<feature type="active site" description="For nuclease activity" evidence="15">
    <location>
        <position position="1198"/>
    </location>
</feature>
<evidence type="ECO:0000259" key="17">
    <source>
        <dbReference type="PROSITE" id="PS51198"/>
    </source>
</evidence>
<dbReference type="EC" id="5.6.2.4" evidence="15"/>
<dbReference type="Gene3D" id="3.40.50.300">
    <property type="entry name" value="P-loop containing nucleotide triphosphate hydrolases"/>
    <property type="match status" value="3"/>
</dbReference>
<feature type="region of interest" description="DNA-binding and helicase activity, interacts with RecC" evidence="15">
    <location>
        <begin position="1"/>
        <end position="951"/>
    </location>
</feature>
<dbReference type="PROSITE" id="PS51217">
    <property type="entry name" value="UVRD_HELICASE_CTER"/>
    <property type="match status" value="1"/>
</dbReference>
<dbReference type="GO" id="GO:0016887">
    <property type="term" value="F:ATP hydrolysis activity"/>
    <property type="evidence" value="ECO:0007669"/>
    <property type="project" value="RHEA"/>
</dbReference>
<comment type="domain">
    <text evidence="15">The N-terminal DNA-binding domain is a ssDNA-dependent ATPase and has ATP-dependent 3'-5' helicase function. This domain interacts with RecC.</text>
</comment>
<keyword evidence="3 15" id="KW-0547">Nucleotide-binding</keyword>
<keyword evidence="9 15" id="KW-0460">Magnesium</keyword>
<dbReference type="InterPro" id="IPR027417">
    <property type="entry name" value="P-loop_NTPase"/>
</dbReference>
<dbReference type="InterPro" id="IPR004586">
    <property type="entry name" value="RecB"/>
</dbReference>
<dbReference type="GO" id="GO:0000287">
    <property type="term" value="F:magnesium ion binding"/>
    <property type="evidence" value="ECO:0007669"/>
    <property type="project" value="UniProtKB-UniRule"/>
</dbReference>
<protein>
    <recommendedName>
        <fullName evidence="15">RecBCD enzyme subunit RecB</fullName>
        <ecNumber evidence="15">3.1.11.5</ecNumber>
        <ecNumber evidence="15">5.6.2.4</ecNumber>
    </recommendedName>
    <alternativeName>
        <fullName evidence="15">DNA 3'-5' helicase subunit RecB</fullName>
    </alternativeName>
    <alternativeName>
        <fullName evidence="15">Exonuclease V subunit RecB</fullName>
        <shortName evidence="15">ExoV subunit RecB</shortName>
    </alternativeName>
    <alternativeName>
        <fullName evidence="15">Helicase/nuclease RecBCD subunit RecB</fullName>
    </alternativeName>
</protein>
<evidence type="ECO:0000256" key="8">
    <source>
        <dbReference type="ARBA" id="ARBA00022840"/>
    </source>
</evidence>
<dbReference type="InterPro" id="IPR011335">
    <property type="entry name" value="Restrct_endonuc-II-like"/>
</dbReference>
<dbReference type="InterPro" id="IPR000212">
    <property type="entry name" value="DNA_helicase_UvrD/REP"/>
</dbReference>
<dbReference type="GO" id="GO:0009338">
    <property type="term" value="C:exodeoxyribonuclease V complex"/>
    <property type="evidence" value="ECO:0007669"/>
    <property type="project" value="TreeGrafter"/>
</dbReference>
<evidence type="ECO:0000259" key="18">
    <source>
        <dbReference type="PROSITE" id="PS51217"/>
    </source>
</evidence>
<dbReference type="PANTHER" id="PTHR11070:SF23">
    <property type="entry name" value="RECBCD ENZYME SUBUNIT RECB"/>
    <property type="match status" value="1"/>
</dbReference>
<dbReference type="GO" id="GO:0005829">
    <property type="term" value="C:cytosol"/>
    <property type="evidence" value="ECO:0007669"/>
    <property type="project" value="TreeGrafter"/>
</dbReference>
<feature type="binding site" evidence="15">
    <location>
        <position position="1198"/>
    </location>
    <ligand>
        <name>Mg(2+)</name>
        <dbReference type="ChEBI" id="CHEBI:18420"/>
    </ligand>
</feature>
<comment type="catalytic activity">
    <reaction evidence="14 15">
        <text>ATP + H2O = ADP + phosphate + H(+)</text>
        <dbReference type="Rhea" id="RHEA:13065"/>
        <dbReference type="ChEBI" id="CHEBI:15377"/>
        <dbReference type="ChEBI" id="CHEBI:15378"/>
        <dbReference type="ChEBI" id="CHEBI:30616"/>
        <dbReference type="ChEBI" id="CHEBI:43474"/>
        <dbReference type="ChEBI" id="CHEBI:456216"/>
        <dbReference type="EC" id="5.6.2.4"/>
    </reaction>
</comment>
<dbReference type="EMBL" id="MXAN01000084">
    <property type="protein sequence ID" value="OPH34394.1"/>
    <property type="molecule type" value="Genomic_DNA"/>
</dbReference>
<dbReference type="PANTHER" id="PTHR11070">
    <property type="entry name" value="UVRD / RECB / PCRA DNA HELICASE FAMILY MEMBER"/>
    <property type="match status" value="1"/>
</dbReference>
<keyword evidence="12 15" id="KW-0413">Isomerase</keyword>
<dbReference type="HAMAP" id="MF_01485">
    <property type="entry name" value="RecB"/>
    <property type="match status" value="1"/>
</dbReference>
<feature type="binding site" evidence="15">
    <location>
        <position position="1050"/>
    </location>
    <ligand>
        <name>Mg(2+)</name>
        <dbReference type="ChEBI" id="CHEBI:18420"/>
    </ligand>
</feature>
<accession>A0A1V4GP48</accession>
<keyword evidence="7 15" id="KW-0269">Exonuclease</keyword>
<comment type="domain">
    <text evidence="15">The C-terminal domain has nuclease activity and interacts with RecD. It interacts with RecA, facilitating its loading onto ssDNA.</text>
</comment>
<evidence type="ECO:0000256" key="11">
    <source>
        <dbReference type="ARBA" id="ARBA00023204"/>
    </source>
</evidence>
<reference evidence="20" key="1">
    <citation type="submission" date="2017-03" db="EMBL/GenBank/DDBJ databases">
        <title>Draft genome sequence of Moraxella equi CCUG 4950T type strain.</title>
        <authorList>
            <person name="Salva-Serra F."/>
            <person name="Engstrom-Jakobsson H."/>
            <person name="Thorell K."/>
            <person name="Jaen-Luchoro D."/>
            <person name="Gonzales-Siles L."/>
            <person name="Karlsson R."/>
            <person name="Yazdan S."/>
            <person name="Boulund F."/>
            <person name="Johnning A."/>
            <person name="Engstrand L."/>
            <person name="Kristiansson E."/>
            <person name="Moore E."/>
        </authorList>
    </citation>
    <scope>NUCLEOTIDE SEQUENCE [LARGE SCALE GENOMIC DNA]</scope>
    <source>
        <strain evidence="20">CCUG 4441</strain>
    </source>
</reference>
<dbReference type="Gene3D" id="3.90.320.10">
    <property type="match status" value="1"/>
</dbReference>
<evidence type="ECO:0000256" key="13">
    <source>
        <dbReference type="ARBA" id="ARBA00034617"/>
    </source>
</evidence>
<keyword evidence="2 15" id="KW-0479">Metal-binding</keyword>
<evidence type="ECO:0000256" key="10">
    <source>
        <dbReference type="ARBA" id="ARBA00023125"/>
    </source>
</evidence>
<evidence type="ECO:0000256" key="12">
    <source>
        <dbReference type="ARBA" id="ARBA00023235"/>
    </source>
</evidence>
<evidence type="ECO:0000256" key="7">
    <source>
        <dbReference type="ARBA" id="ARBA00022839"/>
    </source>
</evidence>
<feature type="region of interest" description="Nuclease activity, interacts with RecD and RecA" evidence="15">
    <location>
        <begin position="973"/>
        <end position="1293"/>
    </location>
</feature>
<dbReference type="Pfam" id="PF00580">
    <property type="entry name" value="UvrD-helicase"/>
    <property type="match status" value="1"/>
</dbReference>
<comment type="similarity">
    <text evidence="15">Belongs to the helicase family. UvrD subfamily.</text>
</comment>
<evidence type="ECO:0000313" key="20">
    <source>
        <dbReference type="Proteomes" id="UP000191025"/>
    </source>
</evidence>
<comment type="miscellaneous">
    <text evidence="15">In the RecBCD complex, RecB has a slow 3'-5' helicase, an exonuclease activity and loads RecA onto ssDNA, RecD has a fast 5'-3' helicase activity, while RecC stimulates the ATPase and processivity of the RecB helicase and contributes to recognition of the Chi site.</text>
</comment>
<name>A0A1V4GP48_MORLA</name>
<dbReference type="GO" id="GO:0008854">
    <property type="term" value="F:exodeoxyribonuclease V activity"/>
    <property type="evidence" value="ECO:0007669"/>
    <property type="project" value="UniProtKB-EC"/>
</dbReference>
<evidence type="ECO:0000256" key="9">
    <source>
        <dbReference type="ARBA" id="ARBA00022842"/>
    </source>
</evidence>
<feature type="domain" description="UvrD-like helicase ATP-binding" evidence="17">
    <location>
        <begin position="1"/>
        <end position="521"/>
    </location>
</feature>